<dbReference type="EMBL" id="JAQNDN010000013">
    <property type="protein sequence ID" value="MDC0670543.1"/>
    <property type="molecule type" value="Genomic_DNA"/>
</dbReference>
<dbReference type="PROSITE" id="PS51257">
    <property type="entry name" value="PROKAR_LIPOPROTEIN"/>
    <property type="match status" value="1"/>
</dbReference>
<gene>
    <name evidence="2" type="ORF">POL58_22495</name>
</gene>
<feature type="compositionally biased region" description="Low complexity" evidence="1">
    <location>
        <begin position="57"/>
        <end position="82"/>
    </location>
</feature>
<organism evidence="2 3">
    <name type="scientific">Nannocystis radixulma</name>
    <dbReference type="NCBI Taxonomy" id="2995305"/>
    <lineage>
        <taxon>Bacteria</taxon>
        <taxon>Pseudomonadati</taxon>
        <taxon>Myxococcota</taxon>
        <taxon>Polyangia</taxon>
        <taxon>Nannocystales</taxon>
        <taxon>Nannocystaceae</taxon>
        <taxon>Nannocystis</taxon>
    </lineage>
</organism>
<evidence type="ECO:0000256" key="1">
    <source>
        <dbReference type="SAM" id="MobiDB-lite"/>
    </source>
</evidence>
<name>A0ABT5B8T7_9BACT</name>
<reference evidence="2 3" key="1">
    <citation type="submission" date="2022-11" db="EMBL/GenBank/DDBJ databases">
        <title>Minimal conservation of predation-associated metabolite biosynthetic gene clusters underscores biosynthetic potential of Myxococcota including descriptions for ten novel species: Archangium lansinium sp. nov., Myxococcus landrumus sp. nov., Nannocystis bai.</title>
        <authorList>
            <person name="Ahearne A."/>
            <person name="Stevens C."/>
            <person name="Dowd S."/>
        </authorList>
    </citation>
    <scope>NUCLEOTIDE SEQUENCE [LARGE SCALE GENOMIC DNA]</scope>
    <source>
        <strain evidence="2 3">NCELM</strain>
    </source>
</reference>
<dbReference type="Proteomes" id="UP001217838">
    <property type="component" value="Unassembled WGS sequence"/>
</dbReference>
<evidence type="ECO:0000313" key="2">
    <source>
        <dbReference type="EMBL" id="MDC0670543.1"/>
    </source>
</evidence>
<sequence>MVRAALVSVSLALACAGDFDRLLEQGGQYPITTPDTSSGSTSDDATSEVSTADASPTSGAETSTGAATTNSGSESDGATGSTGDDGKALPVDVEVFLTPSSVDKVGEVQVTVSTSRPVETIDLFDGDVPLVLGAAPAVPVYAFEVTSDNVPGDGTHTIRAVAHAADGVSGQAEKDLTIDVAPGGTDVWPPYLQAGPINGFTSAALLEDGAIAAGGFYDTQQGLEAIAVKLDGATGKLAAGPVTLGNVAIASAGNGPAIAVGDDGAVFVASTRPGPTWAVARIGLGEPLAFEWTATGDPKTKAFAVTVAGPIVIVVGGIEISPGTHDLRVWWLAAEDGALLHEQAFAMSAEDDENNKRDEIGRGVAIVGDQVVVVGEREIDGEFNKIYRRTVVLRYSLAGEALGEWTSPGEQLEEDGGMAVAPLRKGGFVVVGWGRDKGTIRQVLTRWFSAAGDAGPMRVEPTPGSDAIGYAVGEDREGKIIIAGSRKQPATEMDAWIFAIPDPLGAPIWDVVRNGPGHGPDDAAGLAIGPWGHVTIVGSEFADLQPRAFALRLNP</sequence>
<evidence type="ECO:0000313" key="3">
    <source>
        <dbReference type="Proteomes" id="UP001217838"/>
    </source>
</evidence>
<feature type="compositionally biased region" description="Low complexity" evidence="1">
    <location>
        <begin position="32"/>
        <end position="44"/>
    </location>
</feature>
<keyword evidence="3" id="KW-1185">Reference proteome</keyword>
<accession>A0ABT5B8T7</accession>
<protein>
    <submittedName>
        <fullName evidence="2">Uncharacterized protein</fullName>
    </submittedName>
</protein>
<feature type="region of interest" description="Disordered" evidence="1">
    <location>
        <begin position="27"/>
        <end position="87"/>
    </location>
</feature>
<proteinExistence type="predicted"/>
<dbReference type="RefSeq" id="WP_272000362.1">
    <property type="nucleotide sequence ID" value="NZ_JAQNDN010000013.1"/>
</dbReference>
<comment type="caution">
    <text evidence="2">The sequence shown here is derived from an EMBL/GenBank/DDBJ whole genome shotgun (WGS) entry which is preliminary data.</text>
</comment>